<name>A0A0P9XHL5_PSEA0</name>
<accession>A0A0P9XHL5</accession>
<gene>
    <name evidence="1" type="ORF">ALO53_03834</name>
</gene>
<reference evidence="1 2" key="1">
    <citation type="submission" date="2015-09" db="EMBL/GenBank/DDBJ databases">
        <title>Genome announcement of multiple Pseudomonas syringae strains.</title>
        <authorList>
            <person name="Thakur S."/>
            <person name="Wang P.W."/>
            <person name="Gong Y."/>
            <person name="Weir B.S."/>
            <person name="Guttman D.S."/>
        </authorList>
    </citation>
    <scope>NUCLEOTIDE SEQUENCE [LARGE SCALE GENOMIC DNA]</scope>
    <source>
        <strain evidence="1 2">ICMP7840</strain>
    </source>
</reference>
<organism evidence="1 2">
    <name type="scientific">Pseudomonas amygdali pv. photiniae</name>
    <dbReference type="NCBI Taxonomy" id="251724"/>
    <lineage>
        <taxon>Bacteria</taxon>
        <taxon>Pseudomonadati</taxon>
        <taxon>Pseudomonadota</taxon>
        <taxon>Gammaproteobacteria</taxon>
        <taxon>Pseudomonadales</taxon>
        <taxon>Pseudomonadaceae</taxon>
        <taxon>Pseudomonas</taxon>
        <taxon>Pseudomonas amygdali</taxon>
    </lineage>
</organism>
<comment type="caution">
    <text evidence="1">The sequence shown here is derived from an EMBL/GenBank/DDBJ whole genome shotgun (WGS) entry which is preliminary data.</text>
</comment>
<dbReference type="AlphaFoldDB" id="A0A0P9XHL5"/>
<evidence type="ECO:0000313" key="1">
    <source>
        <dbReference type="EMBL" id="KPX63374.1"/>
    </source>
</evidence>
<proteinExistence type="predicted"/>
<dbReference type="EMBL" id="LJQO01000426">
    <property type="protein sequence ID" value="KPX63374.1"/>
    <property type="molecule type" value="Genomic_DNA"/>
</dbReference>
<dbReference type="Proteomes" id="UP000050469">
    <property type="component" value="Unassembled WGS sequence"/>
</dbReference>
<feature type="non-terminal residue" evidence="1">
    <location>
        <position position="1"/>
    </location>
</feature>
<dbReference type="PATRIC" id="fig|251724.3.peg.5410"/>
<sequence length="56" mass="6020">SVFAAAMPYVGFQFHCSLPPVLEVESYLEWSHAEQAYILHAPAVGLPPPGGSLHSI</sequence>
<protein>
    <submittedName>
        <fullName evidence="1">Uncharacterized protein</fullName>
    </submittedName>
</protein>
<evidence type="ECO:0000313" key="2">
    <source>
        <dbReference type="Proteomes" id="UP000050469"/>
    </source>
</evidence>